<evidence type="ECO:0000256" key="1">
    <source>
        <dbReference type="ARBA" id="ARBA00023284"/>
    </source>
</evidence>
<dbReference type="EMBL" id="KZ613954">
    <property type="protein sequence ID" value="PMD34146.1"/>
    <property type="molecule type" value="Genomic_DNA"/>
</dbReference>
<dbReference type="Proteomes" id="UP000235786">
    <property type="component" value="Unassembled WGS sequence"/>
</dbReference>
<reference evidence="2 3" key="1">
    <citation type="submission" date="2016-04" db="EMBL/GenBank/DDBJ databases">
        <title>A degradative enzymes factory behind the ericoid mycorrhizal symbiosis.</title>
        <authorList>
            <consortium name="DOE Joint Genome Institute"/>
            <person name="Martino E."/>
            <person name="Morin E."/>
            <person name="Grelet G."/>
            <person name="Kuo A."/>
            <person name="Kohler A."/>
            <person name="Daghino S."/>
            <person name="Barry K."/>
            <person name="Choi C."/>
            <person name="Cichocki N."/>
            <person name="Clum A."/>
            <person name="Copeland A."/>
            <person name="Hainaut M."/>
            <person name="Haridas S."/>
            <person name="Labutti K."/>
            <person name="Lindquist E."/>
            <person name="Lipzen A."/>
            <person name="Khouja H.-R."/>
            <person name="Murat C."/>
            <person name="Ohm R."/>
            <person name="Olson A."/>
            <person name="Spatafora J."/>
            <person name="Veneault-Fourrey C."/>
            <person name="Henrissat B."/>
            <person name="Grigoriev I."/>
            <person name="Martin F."/>
            <person name="Perotto S."/>
        </authorList>
    </citation>
    <scope>NUCLEOTIDE SEQUENCE [LARGE SCALE GENOMIC DNA]</scope>
    <source>
        <strain evidence="2 3">F</strain>
    </source>
</reference>
<dbReference type="PANTHER" id="PTHR36417">
    <property type="entry name" value="SELENOPROTEIN DOMAIN PROTEIN (AFU_ORTHOLOGUE AFUA_1G05220)"/>
    <property type="match status" value="1"/>
</dbReference>
<keyword evidence="1" id="KW-0676">Redox-active center</keyword>
<proteinExistence type="predicted"/>
<dbReference type="Pfam" id="PF10262">
    <property type="entry name" value="Rdx"/>
    <property type="match status" value="1"/>
</dbReference>
<protein>
    <submittedName>
        <fullName evidence="2">Uncharacterized protein</fullName>
    </submittedName>
</protein>
<dbReference type="Gene3D" id="3.40.30.10">
    <property type="entry name" value="Glutaredoxin"/>
    <property type="match status" value="1"/>
</dbReference>
<dbReference type="SUPFAM" id="SSF52833">
    <property type="entry name" value="Thioredoxin-like"/>
    <property type="match status" value="1"/>
</dbReference>
<evidence type="ECO:0000313" key="3">
    <source>
        <dbReference type="Proteomes" id="UP000235786"/>
    </source>
</evidence>
<accession>A0A2J6R6K4</accession>
<sequence length="110" mass="12694">MADLSTRYPRIVIEFCTACKWNLRAAYFAQELLQTFSTDLGEVSLQPSTGGTFKVYLYDEEPGATENDEVTIEEYLLWDRKAESGFPETKELKRRVRDIIDPNRNLGHVD</sequence>
<feature type="non-terminal residue" evidence="2">
    <location>
        <position position="110"/>
    </location>
</feature>
<dbReference type="OrthoDB" id="60822at2759"/>
<dbReference type="InterPro" id="IPR011893">
    <property type="entry name" value="Selenoprotein_Rdx-typ"/>
</dbReference>
<evidence type="ECO:0000313" key="2">
    <source>
        <dbReference type="EMBL" id="PMD34146.1"/>
    </source>
</evidence>
<keyword evidence="3" id="KW-1185">Reference proteome</keyword>
<name>A0A2J6R6K4_HYAVF</name>
<dbReference type="InterPro" id="IPR036249">
    <property type="entry name" value="Thioredoxin-like_sf"/>
</dbReference>
<dbReference type="NCBIfam" id="TIGR02174">
    <property type="entry name" value="CXXU_selWTH"/>
    <property type="match status" value="1"/>
</dbReference>
<gene>
    <name evidence="2" type="ORF">L207DRAFT_378474</name>
</gene>
<dbReference type="AlphaFoldDB" id="A0A2J6R6K4"/>
<dbReference type="PANTHER" id="PTHR36417:SF2">
    <property type="entry name" value="SELENOPROTEIN DOMAIN PROTEIN (AFU_ORTHOLOGUE AFUA_1G05220)"/>
    <property type="match status" value="1"/>
</dbReference>
<organism evidence="2 3">
    <name type="scientific">Hyaloscypha variabilis (strain UAMH 11265 / GT02V1 / F)</name>
    <name type="common">Meliniomyces variabilis</name>
    <dbReference type="NCBI Taxonomy" id="1149755"/>
    <lineage>
        <taxon>Eukaryota</taxon>
        <taxon>Fungi</taxon>
        <taxon>Dikarya</taxon>
        <taxon>Ascomycota</taxon>
        <taxon>Pezizomycotina</taxon>
        <taxon>Leotiomycetes</taxon>
        <taxon>Helotiales</taxon>
        <taxon>Hyaloscyphaceae</taxon>
        <taxon>Hyaloscypha</taxon>
        <taxon>Hyaloscypha variabilis</taxon>
    </lineage>
</organism>